<evidence type="ECO:0000313" key="8">
    <source>
        <dbReference type="EnsemblMetazoa" id="ASIC018462-PA"/>
    </source>
</evidence>
<dbReference type="InterPro" id="IPR004001">
    <property type="entry name" value="Actin_CS"/>
</dbReference>
<evidence type="ECO:0000256" key="4">
    <source>
        <dbReference type="ARBA" id="ARBA00022840"/>
    </source>
</evidence>
<evidence type="ECO:0000256" key="5">
    <source>
        <dbReference type="ARBA" id="ARBA00023212"/>
    </source>
</evidence>
<dbReference type="FunFam" id="3.30.420.40:FF:000148">
    <property type="entry name" value="Actin, alpha skeletal muscle"/>
    <property type="match status" value="1"/>
</dbReference>
<dbReference type="FunFam" id="3.30.420.40:FF:000058">
    <property type="entry name" value="Putative actin-related protein 5"/>
    <property type="match status" value="1"/>
</dbReference>
<keyword evidence="2" id="KW-0963">Cytoplasm</keyword>
<dbReference type="Gene3D" id="3.30.420.40">
    <property type="match status" value="2"/>
</dbReference>
<evidence type="ECO:0000256" key="2">
    <source>
        <dbReference type="ARBA" id="ARBA00022490"/>
    </source>
</evidence>
<dbReference type="PANTHER" id="PTHR11937">
    <property type="entry name" value="ACTIN"/>
    <property type="match status" value="1"/>
</dbReference>
<dbReference type="PRINTS" id="PR00190">
    <property type="entry name" value="ACTIN"/>
</dbReference>
<comment type="subcellular location">
    <subcellularLocation>
        <location evidence="1">Cytoplasm</location>
        <location evidence="1">Cytoskeleton</location>
    </subcellularLocation>
</comment>
<dbReference type="InterPro" id="IPR043129">
    <property type="entry name" value="ATPase_NBD"/>
</dbReference>
<evidence type="ECO:0000256" key="1">
    <source>
        <dbReference type="ARBA" id="ARBA00004245"/>
    </source>
</evidence>
<dbReference type="Gene3D" id="3.90.640.10">
    <property type="entry name" value="Actin, Chain A, domain 4"/>
    <property type="match status" value="1"/>
</dbReference>
<organism evidence="7">
    <name type="scientific">Anopheles sinensis</name>
    <name type="common">Mosquito</name>
    <dbReference type="NCBI Taxonomy" id="74873"/>
    <lineage>
        <taxon>Eukaryota</taxon>
        <taxon>Metazoa</taxon>
        <taxon>Ecdysozoa</taxon>
        <taxon>Arthropoda</taxon>
        <taxon>Hexapoda</taxon>
        <taxon>Insecta</taxon>
        <taxon>Pterygota</taxon>
        <taxon>Neoptera</taxon>
        <taxon>Endopterygota</taxon>
        <taxon>Diptera</taxon>
        <taxon>Nematocera</taxon>
        <taxon>Culicoidea</taxon>
        <taxon>Culicidae</taxon>
        <taxon>Anophelinae</taxon>
        <taxon>Anopheles</taxon>
    </lineage>
</organism>
<evidence type="ECO:0000256" key="6">
    <source>
        <dbReference type="RuleBase" id="RU000487"/>
    </source>
</evidence>
<sequence>MADDEAPAVVIDNGSYTIKAGLTGDDDPKRSVRTILELTEQADGSVSKCIGGRSGSPAGRVIYPIERGVSTDWDALESVWEYTLRDVLKVAPEEHKILLTERPLSAPANREKAVQIVFEKFGAPATYLSMQALLALYAAGRLSGTVVDVGEGLTSIVPIYKSSPVREAIVNVELAGSDMVEYLTGALALTDREMAREVLHKVCSVSADLAKEATSVTVAYKAADGSSVTVGKERFLSGEALFNPGAIGHRQEKALPELVVETLTSCKESSRKDLFANVILAGGSTMLSGFAERMQAELSARVPAPLRCKVIAPQNPALSVWAGGCLLAQSPMFQQMWITKQDYEEFGPEIVHRKCS</sequence>
<evidence type="ECO:0008006" key="10">
    <source>
        <dbReference type="Google" id="ProtNLM"/>
    </source>
</evidence>
<dbReference type="GO" id="GO:0005856">
    <property type="term" value="C:cytoskeleton"/>
    <property type="evidence" value="ECO:0007669"/>
    <property type="project" value="UniProtKB-SubCell"/>
</dbReference>
<dbReference type="OMA" id="AQSPMFQ"/>
<gene>
    <name evidence="7" type="ORF">ZHAS_00018462</name>
</gene>
<dbReference type="EMBL" id="ATLV01024005">
    <property type="status" value="NOT_ANNOTATED_CDS"/>
    <property type="molecule type" value="Genomic_DNA"/>
</dbReference>
<proteinExistence type="inferred from homology"/>
<protein>
    <recommendedName>
        <fullName evidence="10">Actin</fullName>
    </recommendedName>
</protein>
<evidence type="ECO:0000313" key="9">
    <source>
        <dbReference type="Proteomes" id="UP000030765"/>
    </source>
</evidence>
<evidence type="ECO:0000256" key="3">
    <source>
        <dbReference type="ARBA" id="ARBA00022741"/>
    </source>
</evidence>
<dbReference type="PROSITE" id="PS00432">
    <property type="entry name" value="ACTINS_2"/>
    <property type="match status" value="1"/>
</dbReference>
<dbReference type="Proteomes" id="UP000030765">
    <property type="component" value="Unassembled WGS sequence"/>
</dbReference>
<keyword evidence="3" id="KW-0547">Nucleotide-binding</keyword>
<dbReference type="AlphaFoldDB" id="A0A084WJA8"/>
<dbReference type="EMBL" id="KE525348">
    <property type="protein sequence ID" value="KFB50302.1"/>
    <property type="molecule type" value="Genomic_DNA"/>
</dbReference>
<dbReference type="GO" id="GO:0005524">
    <property type="term" value="F:ATP binding"/>
    <property type="evidence" value="ECO:0007669"/>
    <property type="project" value="UniProtKB-KW"/>
</dbReference>
<keyword evidence="5" id="KW-0206">Cytoskeleton</keyword>
<accession>A0A084WJA8</accession>
<dbReference type="InterPro" id="IPR004000">
    <property type="entry name" value="Actin"/>
</dbReference>
<keyword evidence="9" id="KW-1185">Reference proteome</keyword>
<keyword evidence="4" id="KW-0067">ATP-binding</keyword>
<reference evidence="7 9" key="1">
    <citation type="journal article" date="2014" name="BMC Genomics">
        <title>Genome sequence of Anopheles sinensis provides insight into genetics basis of mosquito competence for malaria parasites.</title>
        <authorList>
            <person name="Zhou D."/>
            <person name="Zhang D."/>
            <person name="Ding G."/>
            <person name="Shi L."/>
            <person name="Hou Q."/>
            <person name="Ye Y."/>
            <person name="Xu Y."/>
            <person name="Zhou H."/>
            <person name="Xiong C."/>
            <person name="Li S."/>
            <person name="Yu J."/>
            <person name="Hong S."/>
            <person name="Yu X."/>
            <person name="Zou P."/>
            <person name="Chen C."/>
            <person name="Chang X."/>
            <person name="Wang W."/>
            <person name="Lv Y."/>
            <person name="Sun Y."/>
            <person name="Ma L."/>
            <person name="Shen B."/>
            <person name="Zhu C."/>
        </authorList>
    </citation>
    <scope>NUCLEOTIDE SEQUENCE [LARGE SCALE GENOMIC DNA]</scope>
</reference>
<dbReference type="VEuPathDB" id="VectorBase:ASIS019825"/>
<dbReference type="Pfam" id="PF00022">
    <property type="entry name" value="Actin"/>
    <property type="match status" value="2"/>
</dbReference>
<name>A0A084WJA8_ANOSI</name>
<dbReference type="VEuPathDB" id="VectorBase:ASIC018462"/>
<evidence type="ECO:0000313" key="7">
    <source>
        <dbReference type="EMBL" id="KFB50302.1"/>
    </source>
</evidence>
<comment type="similarity">
    <text evidence="6">Belongs to the actin family.</text>
</comment>
<dbReference type="OrthoDB" id="5132116at2759"/>
<reference evidence="8" key="2">
    <citation type="submission" date="2020-05" db="UniProtKB">
        <authorList>
            <consortium name="EnsemblMetazoa"/>
        </authorList>
    </citation>
    <scope>IDENTIFICATION</scope>
</reference>
<dbReference type="STRING" id="74873.A0A084WJA8"/>
<dbReference type="EnsemblMetazoa" id="ASIC018462-RA">
    <property type="protein sequence ID" value="ASIC018462-PA"/>
    <property type="gene ID" value="ASIC018462"/>
</dbReference>
<dbReference type="SMART" id="SM00268">
    <property type="entry name" value="ACTIN"/>
    <property type="match status" value="1"/>
</dbReference>
<dbReference type="SUPFAM" id="SSF53067">
    <property type="entry name" value="Actin-like ATPase domain"/>
    <property type="match status" value="2"/>
</dbReference>